<feature type="region of interest" description="Disordered" evidence="1">
    <location>
        <begin position="404"/>
        <end position="426"/>
    </location>
</feature>
<feature type="region of interest" description="Disordered" evidence="1">
    <location>
        <begin position="260"/>
        <end position="318"/>
    </location>
</feature>
<proteinExistence type="predicted"/>
<gene>
    <name evidence="3" type="ORF">K489DRAFT_13960</name>
</gene>
<sequence>MATNDTAPPVPPKDSPYDIGMADTVVGSSKRKRRMGDDDNVLDNTDLSPADRGDGHTPKRSRSVVPQSDDETSDDARTRSVRRKTGSRNLSNLNLRHGSKQHKMEETPRGSKFQEGSLNSKPSTTPPSFYTRGKRQMKGGLEHMDDLMEAYHDPAGDAAVDGDEIEDEYSTDAELAGGSTEGPKSFFRFGRSLSKFYPFGLWNRLYDETHEKLLQQNRIDAERKARMKAEAEARYAEMKKAGLLDPTQVSATRHSIDLATPHDSVVGSDSKRSSLDHRRNVSMGSDLASPRDHILSPGAIDAPATEQKRLRSMSSRFSLRRPSLSNLKNGLKRVASDLNLGNIAARETSSSVSPEKAETQPFASESLRTRSDKQSRDTHRLYKRISDLERKLSLARAELGNVLDEASPAPGTSASSQRFSSAPLRRPKFIPGSLPTLPSERLLFPEGGINLSDDDEDIDNQATIRATREIALPPRISSLFKDVNHELFNRDIHLEPQTGTDDPVDHNGPVLSNAIAKTPVEMDPNNITDFTRTANAAGSSTADYSQLDSKLKALDDNVKLAKKSAKSKKRKSSVASNDLAFKPSAGIDDDDDEEWAAASGTPKKKLKSGNKSAESLRRQAQKVTVQKLTPATATIVKSHVASGHKKQKVQKSTVSKPDETRTIQHTTIEETLTNEPTSTSAPIIDEQPEPEDSFLEVTDLDIMSPLEPVFEEEEEDEDSEGNTTTTNIPVKDAPSKPTAKATPARYTRRGVHQRNRSASPNILLQPQQHLDPNKSGIQAVLSAGDVAKHRRNRSISPLPPAGEKGRLGSVSEEEGHGAAIVRPATAPAGEFEWPEDVF</sequence>
<protein>
    <submittedName>
        <fullName evidence="3">Uncharacterized protein</fullName>
    </submittedName>
</protein>
<feature type="compositionally biased region" description="Basic and acidic residues" evidence="1">
    <location>
        <begin position="269"/>
        <end position="279"/>
    </location>
</feature>
<feature type="compositionally biased region" description="Polar residues" evidence="1">
    <location>
        <begin position="410"/>
        <end position="420"/>
    </location>
</feature>
<feature type="compositionally biased region" description="Basic and acidic residues" evidence="1">
    <location>
        <begin position="367"/>
        <end position="378"/>
    </location>
</feature>
<dbReference type="RefSeq" id="XP_033464402.1">
    <property type="nucleotide sequence ID" value="XM_033599121.1"/>
</dbReference>
<evidence type="ECO:0000313" key="3">
    <source>
        <dbReference type="RefSeq" id="XP_033464402.1"/>
    </source>
</evidence>
<feature type="compositionally biased region" description="Polar residues" evidence="1">
    <location>
        <begin position="621"/>
        <end position="632"/>
    </location>
</feature>
<name>A0A6J3MHD9_9PEZI</name>
<dbReference type="OrthoDB" id="5226996at2759"/>
<feature type="compositionally biased region" description="Polar residues" evidence="1">
    <location>
        <begin position="756"/>
        <end position="770"/>
    </location>
</feature>
<feature type="region of interest" description="Disordered" evidence="1">
    <location>
        <begin position="1"/>
        <end position="132"/>
    </location>
</feature>
<dbReference type="Proteomes" id="UP000504637">
    <property type="component" value="Unplaced"/>
</dbReference>
<evidence type="ECO:0000313" key="2">
    <source>
        <dbReference type="Proteomes" id="UP000504637"/>
    </source>
</evidence>
<feature type="compositionally biased region" description="Basic residues" evidence="1">
    <location>
        <begin position="746"/>
        <end position="755"/>
    </location>
</feature>
<reference evidence="3" key="3">
    <citation type="submission" date="2025-08" db="UniProtKB">
        <authorList>
            <consortium name="RefSeq"/>
        </authorList>
    </citation>
    <scope>IDENTIFICATION</scope>
    <source>
        <strain evidence="3">CBS 342.82</strain>
    </source>
</reference>
<accession>A0A6J3MHD9</accession>
<dbReference type="GeneID" id="54356920"/>
<feature type="region of interest" description="Disordered" evidence="1">
    <location>
        <begin position="346"/>
        <end position="378"/>
    </location>
</feature>
<reference evidence="3" key="1">
    <citation type="submission" date="2020-01" db="EMBL/GenBank/DDBJ databases">
        <authorList>
            <consortium name="DOE Joint Genome Institute"/>
            <person name="Haridas S."/>
            <person name="Albert R."/>
            <person name="Binder M."/>
            <person name="Bloem J."/>
            <person name="Labutti K."/>
            <person name="Salamov A."/>
            <person name="Andreopoulos B."/>
            <person name="Baker S.E."/>
            <person name="Barry K."/>
            <person name="Bills G."/>
            <person name="Bluhm B.H."/>
            <person name="Cannon C."/>
            <person name="Castanera R."/>
            <person name="Culley D.E."/>
            <person name="Daum C."/>
            <person name="Ezra D."/>
            <person name="Gonzalez J.B."/>
            <person name="Henrissat B."/>
            <person name="Kuo A."/>
            <person name="Liang C."/>
            <person name="Lipzen A."/>
            <person name="Lutzoni F."/>
            <person name="Magnuson J."/>
            <person name="Mondo S."/>
            <person name="Nolan M."/>
            <person name="Ohm R."/>
            <person name="Pangilinan J."/>
            <person name="Park H.-J."/>
            <person name="Ramirez L."/>
            <person name="Alfaro M."/>
            <person name="Sun H."/>
            <person name="Tritt A."/>
            <person name="Yoshinaga Y."/>
            <person name="Zwiers L.-H."/>
            <person name="Turgeon B.G."/>
            <person name="Goodwin S.B."/>
            <person name="Spatafora J.W."/>
            <person name="Crous P.W."/>
            <person name="Grigoriev I.V."/>
        </authorList>
    </citation>
    <scope>NUCLEOTIDE SEQUENCE</scope>
    <source>
        <strain evidence="3">CBS 342.82</strain>
    </source>
</reference>
<reference evidence="3" key="2">
    <citation type="submission" date="2020-04" db="EMBL/GenBank/DDBJ databases">
        <authorList>
            <consortium name="NCBI Genome Project"/>
        </authorList>
    </citation>
    <scope>NUCLEOTIDE SEQUENCE</scope>
    <source>
        <strain evidence="3">CBS 342.82</strain>
    </source>
</reference>
<keyword evidence="2" id="KW-1185">Reference proteome</keyword>
<feature type="compositionally biased region" description="Polar residues" evidence="1">
    <location>
        <begin position="663"/>
        <end position="681"/>
    </location>
</feature>
<organism evidence="3">
    <name type="scientific">Dissoconium aciculare CBS 342.82</name>
    <dbReference type="NCBI Taxonomy" id="1314786"/>
    <lineage>
        <taxon>Eukaryota</taxon>
        <taxon>Fungi</taxon>
        <taxon>Dikarya</taxon>
        <taxon>Ascomycota</taxon>
        <taxon>Pezizomycotina</taxon>
        <taxon>Dothideomycetes</taxon>
        <taxon>Dothideomycetidae</taxon>
        <taxon>Mycosphaerellales</taxon>
        <taxon>Dissoconiaceae</taxon>
        <taxon>Dissoconium</taxon>
    </lineage>
</organism>
<feature type="compositionally biased region" description="Low complexity" evidence="1">
    <location>
        <begin position="735"/>
        <end position="744"/>
    </location>
</feature>
<dbReference type="AlphaFoldDB" id="A0A6J3MHD9"/>
<feature type="region of interest" description="Disordered" evidence="1">
    <location>
        <begin position="564"/>
        <end position="838"/>
    </location>
</feature>
<evidence type="ECO:0000256" key="1">
    <source>
        <dbReference type="SAM" id="MobiDB-lite"/>
    </source>
</evidence>
<feature type="compositionally biased region" description="Acidic residues" evidence="1">
    <location>
        <begin position="709"/>
        <end position="720"/>
    </location>
</feature>
<feature type="compositionally biased region" description="Polar residues" evidence="1">
    <location>
        <begin position="114"/>
        <end position="128"/>
    </location>
</feature>